<accession>A0A381R4S6</accession>
<dbReference type="NCBIfam" id="TIGR04057">
    <property type="entry name" value="SusC_RagA_signa"/>
    <property type="match status" value="1"/>
</dbReference>
<dbReference type="Gene3D" id="2.170.130.10">
    <property type="entry name" value="TonB-dependent receptor, plug domain"/>
    <property type="match status" value="1"/>
</dbReference>
<reference evidence="2" key="1">
    <citation type="submission" date="2018-05" db="EMBL/GenBank/DDBJ databases">
        <authorList>
            <person name="Lanie J.A."/>
            <person name="Ng W.-L."/>
            <person name="Kazmierczak K.M."/>
            <person name="Andrzejewski T.M."/>
            <person name="Davidsen T.M."/>
            <person name="Wayne K.J."/>
            <person name="Tettelin H."/>
            <person name="Glass J.I."/>
            <person name="Rusch D."/>
            <person name="Podicherti R."/>
            <person name="Tsui H.-C.T."/>
            <person name="Winkler M.E."/>
        </authorList>
    </citation>
    <scope>NUCLEOTIDE SEQUENCE</scope>
</reference>
<proteinExistence type="predicted"/>
<evidence type="ECO:0000313" key="2">
    <source>
        <dbReference type="EMBL" id="SUZ86520.1"/>
    </source>
</evidence>
<dbReference type="InterPro" id="IPR023997">
    <property type="entry name" value="TonB-dep_OMP_SusC/RagA_CS"/>
</dbReference>
<dbReference type="SUPFAM" id="SSF56935">
    <property type="entry name" value="Porins"/>
    <property type="match status" value="1"/>
</dbReference>
<dbReference type="InterPro" id="IPR039426">
    <property type="entry name" value="TonB-dep_rcpt-like"/>
</dbReference>
<feature type="domain" description="TonB-dependent receptor plug" evidence="1">
    <location>
        <begin position="2"/>
        <end position="47"/>
    </location>
</feature>
<dbReference type="InterPro" id="IPR012910">
    <property type="entry name" value="Plug_dom"/>
</dbReference>
<name>A0A381R4S6_9ZZZZ</name>
<organism evidence="2">
    <name type="scientific">marine metagenome</name>
    <dbReference type="NCBI Taxonomy" id="408172"/>
    <lineage>
        <taxon>unclassified sequences</taxon>
        <taxon>metagenomes</taxon>
        <taxon>ecological metagenomes</taxon>
    </lineage>
</organism>
<dbReference type="AlphaFoldDB" id="A0A381R4S6"/>
<gene>
    <name evidence="2" type="ORF">METZ01_LOCUS39374</name>
</gene>
<sequence length="53" mass="5727">MFILDGFQVGTFSQIVNILDPNDIKSIQVLKNGADLAIYGFRGSGGVILIKTK</sequence>
<dbReference type="Pfam" id="PF07715">
    <property type="entry name" value="Plug"/>
    <property type="match status" value="1"/>
</dbReference>
<dbReference type="EMBL" id="UINC01001685">
    <property type="protein sequence ID" value="SUZ86520.1"/>
    <property type="molecule type" value="Genomic_DNA"/>
</dbReference>
<dbReference type="PROSITE" id="PS52016">
    <property type="entry name" value="TONB_DEPENDENT_REC_3"/>
    <property type="match status" value="1"/>
</dbReference>
<dbReference type="InterPro" id="IPR037066">
    <property type="entry name" value="Plug_dom_sf"/>
</dbReference>
<protein>
    <recommendedName>
        <fullName evidence="1">TonB-dependent receptor plug domain-containing protein</fullName>
    </recommendedName>
</protein>
<evidence type="ECO:0000259" key="1">
    <source>
        <dbReference type="Pfam" id="PF07715"/>
    </source>
</evidence>